<dbReference type="EMBL" id="JADGKB010000180">
    <property type="protein sequence ID" value="KAJ3251500.1"/>
    <property type="molecule type" value="Genomic_DNA"/>
</dbReference>
<accession>A0AAD5Y4F5</accession>
<dbReference type="Proteomes" id="UP001210925">
    <property type="component" value="Unassembled WGS sequence"/>
</dbReference>
<dbReference type="PANTHER" id="PTHR47369">
    <property type="entry name" value="BTB/POZ DOMAIN-CONTAINING PROTEIN"/>
    <property type="match status" value="1"/>
</dbReference>
<comment type="caution">
    <text evidence="1">The sequence shown here is derived from an EMBL/GenBank/DDBJ whole genome shotgun (WGS) entry which is preliminary data.</text>
</comment>
<protein>
    <submittedName>
        <fullName evidence="1">Uncharacterized protein</fullName>
    </submittedName>
</protein>
<dbReference type="AlphaFoldDB" id="A0AAD5Y4F5"/>
<keyword evidence="2" id="KW-1185">Reference proteome</keyword>
<evidence type="ECO:0000313" key="1">
    <source>
        <dbReference type="EMBL" id="KAJ3251500.1"/>
    </source>
</evidence>
<proteinExistence type="predicted"/>
<name>A0AAD5Y4F5_9FUNG</name>
<evidence type="ECO:0000313" key="2">
    <source>
        <dbReference type="Proteomes" id="UP001210925"/>
    </source>
</evidence>
<dbReference type="PANTHER" id="PTHR47369:SF1">
    <property type="entry name" value="BTB_POZ DOMAIN-CONTAINING PROTEIN"/>
    <property type="match status" value="1"/>
</dbReference>
<sequence>MGRLLNKFLDKDVYHLKTDLDPLIIKQVLYSLYTNTPPDSNLNTFHVSMYLELPFLTDKIFTMLLPTLNKDNILDFILLVDTLAYSKLEQRIIMKLCLLFDGDMEALSLLPLNWIGKVITSDYWSVEDEFTRYESLKTILMTRRERMEHVQLEQEIQEKKSFSFIGMIKNLLTEEQKRDILPLKERKVKVPKTTSEIYSKIIYTFMPHHQLSIVKQDGIIPLSVILESFWIQNESISLDLPNYR</sequence>
<organism evidence="1 2">
    <name type="scientific">Boothiomyces macroporosus</name>
    <dbReference type="NCBI Taxonomy" id="261099"/>
    <lineage>
        <taxon>Eukaryota</taxon>
        <taxon>Fungi</taxon>
        <taxon>Fungi incertae sedis</taxon>
        <taxon>Chytridiomycota</taxon>
        <taxon>Chytridiomycota incertae sedis</taxon>
        <taxon>Chytridiomycetes</taxon>
        <taxon>Rhizophydiales</taxon>
        <taxon>Terramycetaceae</taxon>
        <taxon>Boothiomyces</taxon>
    </lineage>
</organism>
<gene>
    <name evidence="1" type="ORF">HK103_002368</name>
</gene>
<reference evidence="1" key="1">
    <citation type="submission" date="2020-05" db="EMBL/GenBank/DDBJ databases">
        <title>Phylogenomic resolution of chytrid fungi.</title>
        <authorList>
            <person name="Stajich J.E."/>
            <person name="Amses K."/>
            <person name="Simmons R."/>
            <person name="Seto K."/>
            <person name="Myers J."/>
            <person name="Bonds A."/>
            <person name="Quandt C.A."/>
            <person name="Barry K."/>
            <person name="Liu P."/>
            <person name="Grigoriev I."/>
            <person name="Longcore J.E."/>
            <person name="James T.Y."/>
        </authorList>
    </citation>
    <scope>NUCLEOTIDE SEQUENCE</scope>
    <source>
        <strain evidence="1">PLAUS21</strain>
    </source>
</reference>